<keyword evidence="5" id="KW-0732">Signal</keyword>
<keyword evidence="4" id="KW-0474">Menaquinone biosynthesis</keyword>
<dbReference type="SFLD" id="SFLDG00180">
    <property type="entry name" value="muconate_cycloisomerase"/>
    <property type="match status" value="1"/>
</dbReference>
<dbReference type="SFLD" id="SFLDS00001">
    <property type="entry name" value="Enolase"/>
    <property type="match status" value="1"/>
</dbReference>
<comment type="pathway">
    <text evidence="4">Quinol/quinone metabolism; menaquinone biosynthesis.</text>
</comment>
<dbReference type="SUPFAM" id="SSF51604">
    <property type="entry name" value="Enolase C-terminal domain-like"/>
    <property type="match status" value="1"/>
</dbReference>
<feature type="domain" description="Mandelate racemase/muconate lactonizing enzyme C-terminal" evidence="6">
    <location>
        <begin position="125"/>
        <end position="219"/>
    </location>
</feature>
<dbReference type="Pfam" id="PF18374">
    <property type="entry name" value="Enolase_like_N"/>
    <property type="match status" value="1"/>
</dbReference>
<dbReference type="HAMAP" id="MF_00470">
    <property type="entry name" value="MenC_1"/>
    <property type="match status" value="1"/>
</dbReference>
<evidence type="ECO:0000256" key="4">
    <source>
        <dbReference type="HAMAP-Rule" id="MF_00470"/>
    </source>
</evidence>
<dbReference type="CDD" id="cd03320">
    <property type="entry name" value="OSBS"/>
    <property type="match status" value="1"/>
</dbReference>
<comment type="caution">
    <text evidence="7">The sequence shown here is derived from an EMBL/GenBank/DDBJ whole genome shotgun (WGS) entry which is preliminary data.</text>
</comment>
<dbReference type="InterPro" id="IPR013342">
    <property type="entry name" value="Mandelate_racemase_C"/>
</dbReference>
<feature type="binding site" evidence="4">
    <location>
        <position position="228"/>
    </location>
    <ligand>
        <name>Mg(2+)</name>
        <dbReference type="ChEBI" id="CHEBI:18420"/>
    </ligand>
</feature>
<dbReference type="InterPro" id="IPR036849">
    <property type="entry name" value="Enolase-like_C_sf"/>
</dbReference>
<dbReference type="SFLD" id="SFLDF00009">
    <property type="entry name" value="o-succinylbenzoate_synthase"/>
    <property type="match status" value="1"/>
</dbReference>
<comment type="similarity">
    <text evidence="4">Belongs to the mandelate racemase/muconate lactonizing enzyme family. MenC type 1 subfamily.</text>
</comment>
<dbReference type="Proteomes" id="UP000658754">
    <property type="component" value="Unassembled WGS sequence"/>
</dbReference>
<comment type="function">
    <text evidence="4">Converts 2-succinyl-6-hydroxy-2,4-cyclohexadiene-1-carboxylate (SHCHC) to 2-succinylbenzoate (OSB).</text>
</comment>
<gene>
    <name evidence="4 7" type="primary">menC</name>
    <name evidence="7" type="ORF">GCM10007175_03360</name>
</gene>
<dbReference type="InterPro" id="IPR029065">
    <property type="entry name" value="Enolase_C-like"/>
</dbReference>
<feature type="binding site" evidence="4">
    <location>
        <position position="200"/>
    </location>
    <ligand>
        <name>Mg(2+)</name>
        <dbReference type="ChEBI" id="CHEBI:18420"/>
    </ligand>
</feature>
<sequence>MALGGSAGFAGFVFAGFVFAGAAAPACTVESMPTVPPQVPAIEELLAGAHVVSLPMRVKFRGIMERESLLLRGPAGWGEFCPFPEYADGEASRWLAAAIEAAWEGFPAPLRSVIPVNATVPAVPAERVPEVLARFGRVDAVKVKVAERGQTLDDDAARVAAVRAALPDAAIRVDANGGWDVPGAVSALTRLAGVGLEYAEQPVPTIDGLAEVRRQLRAAGTPVLIAADESVRKESDPLRVARAGAADLLVVKVAPLGGVRRALDIVAQAGLPAVVSSALDTSVGIRAGLALAAALPKLPYACGLGTVSLFESDITTDPLVSDDGAIRLRDAAADAGLLERYAASGERRDWWLARLRRVHALLAP</sequence>
<proteinExistence type="inferred from homology"/>
<feature type="active site" description="Proton donor" evidence="4">
    <location>
        <position position="144"/>
    </location>
</feature>
<dbReference type="NCBIfam" id="NF002782">
    <property type="entry name" value="PRK02901.1"/>
    <property type="match status" value="1"/>
</dbReference>
<dbReference type="EMBL" id="BMKV01000001">
    <property type="protein sequence ID" value="GGI70011.1"/>
    <property type="molecule type" value="Genomic_DNA"/>
</dbReference>
<comment type="cofactor">
    <cofactor evidence="4">
        <name>a divalent metal cation</name>
        <dbReference type="ChEBI" id="CHEBI:60240"/>
    </cofactor>
</comment>
<dbReference type="EC" id="4.2.1.113" evidence="4"/>
<evidence type="ECO:0000313" key="7">
    <source>
        <dbReference type="EMBL" id="GGI70011.1"/>
    </source>
</evidence>
<dbReference type="PANTHER" id="PTHR48073:SF2">
    <property type="entry name" value="O-SUCCINYLBENZOATE SYNTHASE"/>
    <property type="match status" value="1"/>
</dbReference>
<keyword evidence="3 4" id="KW-0456">Lyase</keyword>
<dbReference type="Gene3D" id="3.20.20.120">
    <property type="entry name" value="Enolase-like C-terminal domain"/>
    <property type="match status" value="1"/>
</dbReference>
<evidence type="ECO:0000256" key="1">
    <source>
        <dbReference type="ARBA" id="ARBA00022723"/>
    </source>
</evidence>
<dbReference type="InterPro" id="IPR010196">
    <property type="entry name" value="OSB_synthase_MenC1"/>
</dbReference>
<feature type="chain" id="PRO_5047125432" description="o-succinylbenzoate synthase" evidence="5">
    <location>
        <begin position="21"/>
        <end position="364"/>
    </location>
</feature>
<comment type="pathway">
    <text evidence="4">Quinol/quinone metabolism; 1,4-dihydroxy-2-naphthoate biosynthesis; 1,4-dihydroxy-2-naphthoate from chorismate: step 4/7.</text>
</comment>
<keyword evidence="2 4" id="KW-0460">Magnesium</keyword>
<evidence type="ECO:0000259" key="6">
    <source>
        <dbReference type="SMART" id="SM00922"/>
    </source>
</evidence>
<dbReference type="Pfam" id="PF13378">
    <property type="entry name" value="MR_MLE_C"/>
    <property type="match status" value="1"/>
</dbReference>
<evidence type="ECO:0000313" key="8">
    <source>
        <dbReference type="Proteomes" id="UP000658754"/>
    </source>
</evidence>
<keyword evidence="1 4" id="KW-0479">Metal-binding</keyword>
<evidence type="ECO:0000256" key="2">
    <source>
        <dbReference type="ARBA" id="ARBA00022842"/>
    </source>
</evidence>
<feature type="binding site" evidence="4">
    <location>
        <position position="174"/>
    </location>
    <ligand>
        <name>Mg(2+)</name>
        <dbReference type="ChEBI" id="CHEBI:18420"/>
    </ligand>
</feature>
<feature type="signal peptide" evidence="5">
    <location>
        <begin position="1"/>
        <end position="20"/>
    </location>
</feature>
<reference evidence="8" key="1">
    <citation type="journal article" date="2019" name="Int. J. Syst. Evol. Microbiol.">
        <title>The Global Catalogue of Microorganisms (GCM) 10K type strain sequencing project: providing services to taxonomists for standard genome sequencing and annotation.</title>
        <authorList>
            <consortium name="The Broad Institute Genomics Platform"/>
            <consortium name="The Broad Institute Genome Sequencing Center for Infectious Disease"/>
            <person name="Wu L."/>
            <person name="Ma J."/>
        </authorList>
    </citation>
    <scope>NUCLEOTIDE SEQUENCE [LARGE SCALE GENOMIC DNA]</scope>
    <source>
        <strain evidence="8">CGMCC 1.3601</strain>
    </source>
</reference>
<organism evidence="7 8">
    <name type="scientific">Pseudarthrobacter scleromae</name>
    <dbReference type="NCBI Taxonomy" id="158897"/>
    <lineage>
        <taxon>Bacteria</taxon>
        <taxon>Bacillati</taxon>
        <taxon>Actinomycetota</taxon>
        <taxon>Actinomycetes</taxon>
        <taxon>Micrococcales</taxon>
        <taxon>Micrococcaceae</taxon>
        <taxon>Pseudarthrobacter</taxon>
    </lineage>
</organism>
<protein>
    <recommendedName>
        <fullName evidence="4">o-succinylbenzoate synthase</fullName>
        <shortName evidence="4">OSB synthase</shortName>
        <shortName evidence="4">OSBS</shortName>
        <ecNumber evidence="4">4.2.1.113</ecNumber>
    </recommendedName>
    <alternativeName>
        <fullName evidence="4">4-(2'-carboxyphenyl)-4-oxybutyric acid synthase</fullName>
    </alternativeName>
    <alternativeName>
        <fullName evidence="4">o-succinylbenzoic acid synthase</fullName>
    </alternativeName>
</protein>
<dbReference type="PANTHER" id="PTHR48073">
    <property type="entry name" value="O-SUCCINYLBENZOATE SYNTHASE-RELATED"/>
    <property type="match status" value="1"/>
</dbReference>
<evidence type="ECO:0000256" key="3">
    <source>
        <dbReference type="ARBA" id="ARBA00023239"/>
    </source>
</evidence>
<name>A0ABQ2C9J8_9MICC</name>
<accession>A0ABQ2C9J8</accession>
<evidence type="ECO:0000256" key="5">
    <source>
        <dbReference type="SAM" id="SignalP"/>
    </source>
</evidence>
<feature type="active site" description="Proton acceptor" evidence="4">
    <location>
        <position position="252"/>
    </location>
</feature>
<keyword evidence="8" id="KW-1185">Reference proteome</keyword>
<dbReference type="SMART" id="SM00922">
    <property type="entry name" value="MR_MLE"/>
    <property type="match status" value="1"/>
</dbReference>
<comment type="catalytic activity">
    <reaction evidence="4">
        <text>(1R,6R)-6-hydroxy-2-succinyl-cyclohexa-2,4-diene-1-carboxylate = 2-succinylbenzoate + H2O</text>
        <dbReference type="Rhea" id="RHEA:10196"/>
        <dbReference type="ChEBI" id="CHEBI:15377"/>
        <dbReference type="ChEBI" id="CHEBI:18325"/>
        <dbReference type="ChEBI" id="CHEBI:58689"/>
        <dbReference type="EC" id="4.2.1.113"/>
    </reaction>
</comment>